<comment type="caution">
    <text evidence="7">The sequence shown here is derived from an EMBL/GenBank/DDBJ whole genome shotgun (WGS) entry which is preliminary data.</text>
</comment>
<dbReference type="NCBIfam" id="TIGR00219">
    <property type="entry name" value="mreC"/>
    <property type="match status" value="1"/>
</dbReference>
<dbReference type="InterPro" id="IPR007221">
    <property type="entry name" value="MreC"/>
</dbReference>
<evidence type="ECO:0000256" key="1">
    <source>
        <dbReference type="ARBA" id="ARBA00009369"/>
    </source>
</evidence>
<keyword evidence="5" id="KW-0812">Transmembrane</keyword>
<evidence type="ECO:0000256" key="5">
    <source>
        <dbReference type="SAM" id="Phobius"/>
    </source>
</evidence>
<accession>A0A1F8E9N0</accession>
<proteinExistence type="inferred from homology"/>
<dbReference type="Pfam" id="PF04085">
    <property type="entry name" value="MreC"/>
    <property type="match status" value="1"/>
</dbReference>
<evidence type="ECO:0000256" key="3">
    <source>
        <dbReference type="ARBA" id="ARBA00022960"/>
    </source>
</evidence>
<evidence type="ECO:0000313" key="7">
    <source>
        <dbReference type="EMBL" id="OGM97492.1"/>
    </source>
</evidence>
<feature type="domain" description="Rod shape-determining protein MreC beta-barrel core" evidence="6">
    <location>
        <begin position="124"/>
        <end position="259"/>
    </location>
</feature>
<dbReference type="InterPro" id="IPR042175">
    <property type="entry name" value="Cell/Rod_MreC_2"/>
</dbReference>
<dbReference type="GO" id="GO:0008360">
    <property type="term" value="P:regulation of cell shape"/>
    <property type="evidence" value="ECO:0007669"/>
    <property type="project" value="UniProtKB-KW"/>
</dbReference>
<gene>
    <name evidence="7" type="ORF">A2735_02040</name>
</gene>
<dbReference type="InterPro" id="IPR042177">
    <property type="entry name" value="Cell/Rod_1"/>
</dbReference>
<dbReference type="STRING" id="1802660.A2735_02040"/>
<evidence type="ECO:0000259" key="6">
    <source>
        <dbReference type="Pfam" id="PF04085"/>
    </source>
</evidence>
<evidence type="ECO:0000313" key="8">
    <source>
        <dbReference type="Proteomes" id="UP000178520"/>
    </source>
</evidence>
<dbReference type="PIRSF" id="PIRSF038471">
    <property type="entry name" value="MreC"/>
    <property type="match status" value="1"/>
</dbReference>
<dbReference type="AlphaFoldDB" id="A0A1F8E9N0"/>
<comment type="similarity">
    <text evidence="1">Belongs to the MreC family.</text>
</comment>
<dbReference type="PANTHER" id="PTHR34138:SF1">
    <property type="entry name" value="CELL SHAPE-DETERMINING PROTEIN MREC"/>
    <property type="match status" value="1"/>
</dbReference>
<protein>
    <recommendedName>
        <fullName evidence="2">Cell shape-determining protein MreC</fullName>
    </recommendedName>
    <alternativeName>
        <fullName evidence="4">Cell shape protein MreC</fullName>
    </alternativeName>
</protein>
<evidence type="ECO:0000256" key="4">
    <source>
        <dbReference type="ARBA" id="ARBA00032089"/>
    </source>
</evidence>
<name>A0A1F8E9N0_9BACT</name>
<reference evidence="7 8" key="1">
    <citation type="journal article" date="2016" name="Nat. Commun.">
        <title>Thousands of microbial genomes shed light on interconnected biogeochemical processes in an aquifer system.</title>
        <authorList>
            <person name="Anantharaman K."/>
            <person name="Brown C.T."/>
            <person name="Hug L.A."/>
            <person name="Sharon I."/>
            <person name="Castelle C.J."/>
            <person name="Probst A.J."/>
            <person name="Thomas B.C."/>
            <person name="Singh A."/>
            <person name="Wilkins M.J."/>
            <person name="Karaoz U."/>
            <person name="Brodie E.L."/>
            <person name="Williams K.H."/>
            <person name="Hubbard S.S."/>
            <person name="Banfield J.F."/>
        </authorList>
    </citation>
    <scope>NUCLEOTIDE SEQUENCE [LARGE SCALE GENOMIC DNA]</scope>
</reference>
<sequence length="260" mass="28009">MRSENISKLLFISAIILTVLIALNIVLLHAVRRQYAPGISAGVSLFDIVGQTREWFGYVKQWKNLSTENAKLRDLIANQVSTLATIEALQNENDILKKAIGLKTRLKRDLLSAGIFNISLGPDGHYALINKGLTDGVTVDQMAVSLNGELIGKISSVFSTSSRVMLITDPAFSVTARVLNGQTSGIIHGALADGMNFNLITQVDVISEEDIIITTGDDTTPAGLVIGVVRNIDNNDTQLFKKISVNPSVQPGQGSVVVIR</sequence>
<keyword evidence="3" id="KW-0133">Cell shape</keyword>
<keyword evidence="5" id="KW-0472">Membrane</keyword>
<dbReference type="Gene3D" id="2.40.10.350">
    <property type="entry name" value="Rod shape-determining protein MreC, domain 2"/>
    <property type="match status" value="1"/>
</dbReference>
<evidence type="ECO:0000256" key="2">
    <source>
        <dbReference type="ARBA" id="ARBA00013855"/>
    </source>
</evidence>
<dbReference type="Proteomes" id="UP000178520">
    <property type="component" value="Unassembled WGS sequence"/>
</dbReference>
<feature type="transmembrane region" description="Helical" evidence="5">
    <location>
        <begin position="9"/>
        <end position="31"/>
    </location>
</feature>
<dbReference type="InterPro" id="IPR055342">
    <property type="entry name" value="MreC_beta-barrel_core"/>
</dbReference>
<organism evidence="7 8">
    <name type="scientific">Candidatus Yanofskybacteria bacterium RIFCSPHIGHO2_01_FULL_41_21</name>
    <dbReference type="NCBI Taxonomy" id="1802660"/>
    <lineage>
        <taxon>Bacteria</taxon>
        <taxon>Candidatus Yanofskyibacteriota</taxon>
    </lineage>
</organism>
<keyword evidence="5" id="KW-1133">Transmembrane helix</keyword>
<dbReference type="PANTHER" id="PTHR34138">
    <property type="entry name" value="CELL SHAPE-DETERMINING PROTEIN MREC"/>
    <property type="match status" value="1"/>
</dbReference>
<dbReference type="Gene3D" id="2.40.10.340">
    <property type="entry name" value="Rod shape-determining protein MreC, domain 1"/>
    <property type="match status" value="1"/>
</dbReference>
<dbReference type="GO" id="GO:0005886">
    <property type="term" value="C:plasma membrane"/>
    <property type="evidence" value="ECO:0007669"/>
    <property type="project" value="TreeGrafter"/>
</dbReference>
<dbReference type="EMBL" id="MGJA01000012">
    <property type="protein sequence ID" value="OGM97492.1"/>
    <property type="molecule type" value="Genomic_DNA"/>
</dbReference>